<organism evidence="3 4">
    <name type="scientific">Solanum pinnatisectum</name>
    <name type="common">tansyleaf nightshade</name>
    <dbReference type="NCBI Taxonomy" id="50273"/>
    <lineage>
        <taxon>Eukaryota</taxon>
        <taxon>Viridiplantae</taxon>
        <taxon>Streptophyta</taxon>
        <taxon>Embryophyta</taxon>
        <taxon>Tracheophyta</taxon>
        <taxon>Spermatophyta</taxon>
        <taxon>Magnoliopsida</taxon>
        <taxon>eudicotyledons</taxon>
        <taxon>Gunneridae</taxon>
        <taxon>Pentapetalae</taxon>
        <taxon>asterids</taxon>
        <taxon>lamiids</taxon>
        <taxon>Solanales</taxon>
        <taxon>Solanaceae</taxon>
        <taxon>Solanoideae</taxon>
        <taxon>Solaneae</taxon>
        <taxon>Solanum</taxon>
    </lineage>
</organism>
<feature type="transmembrane region" description="Helical" evidence="2">
    <location>
        <begin position="20"/>
        <end position="43"/>
    </location>
</feature>
<accession>A0AAV9KC26</accession>
<dbReference type="Proteomes" id="UP001311915">
    <property type="component" value="Unassembled WGS sequence"/>
</dbReference>
<proteinExistence type="predicted"/>
<gene>
    <name evidence="3" type="ORF">R3W88_005464</name>
</gene>
<protein>
    <submittedName>
        <fullName evidence="3">Uncharacterized protein</fullName>
    </submittedName>
</protein>
<evidence type="ECO:0000313" key="4">
    <source>
        <dbReference type="Proteomes" id="UP001311915"/>
    </source>
</evidence>
<keyword evidence="2" id="KW-0472">Membrane</keyword>
<feature type="region of interest" description="Disordered" evidence="1">
    <location>
        <begin position="46"/>
        <end position="80"/>
    </location>
</feature>
<evidence type="ECO:0000256" key="2">
    <source>
        <dbReference type="SAM" id="Phobius"/>
    </source>
</evidence>
<keyword evidence="2" id="KW-1133">Transmembrane helix</keyword>
<feature type="compositionally biased region" description="Basic and acidic residues" evidence="1">
    <location>
        <begin position="61"/>
        <end position="72"/>
    </location>
</feature>
<comment type="caution">
    <text evidence="3">The sequence shown here is derived from an EMBL/GenBank/DDBJ whole genome shotgun (WGS) entry which is preliminary data.</text>
</comment>
<keyword evidence="4" id="KW-1185">Reference proteome</keyword>
<dbReference type="PANTHER" id="PTHR35420:SF6">
    <property type="entry name" value="HYPOTHETICAL REPEAT PROTEIN"/>
    <property type="match status" value="1"/>
</dbReference>
<dbReference type="PANTHER" id="PTHR35420">
    <property type="entry name" value="OS02G0198500 PROTEIN"/>
    <property type="match status" value="1"/>
</dbReference>
<dbReference type="EMBL" id="JAWPEI010000011">
    <property type="protein sequence ID" value="KAK4710951.1"/>
    <property type="molecule type" value="Genomic_DNA"/>
</dbReference>
<reference evidence="3 4" key="1">
    <citation type="submission" date="2023-10" db="EMBL/GenBank/DDBJ databases">
        <title>Genome-Wide Identification Analysis in wild type Solanum Pinnatisectum Reveals Some Genes Defensing Phytophthora Infestans.</title>
        <authorList>
            <person name="Sun C."/>
        </authorList>
    </citation>
    <scope>NUCLEOTIDE SEQUENCE [LARGE SCALE GENOMIC DNA]</scope>
    <source>
        <strain evidence="3">LQN</strain>
        <tissue evidence="3">Leaf</tissue>
    </source>
</reference>
<evidence type="ECO:0000313" key="3">
    <source>
        <dbReference type="EMBL" id="KAK4710951.1"/>
    </source>
</evidence>
<evidence type="ECO:0000256" key="1">
    <source>
        <dbReference type="SAM" id="MobiDB-lite"/>
    </source>
</evidence>
<keyword evidence="2" id="KW-0812">Transmembrane</keyword>
<sequence length="123" mass="13400">MVRLSVTKNGSSLAFRDSGQTIFMVGMIAASISMMAIVIFACAKSSTKRKNKNKNNPYSHRYGDGNKAHEKTPVTSAPVNSTGEKLVSAAEFATAIVDITSNDHNDGGRDIRYHDKSKIRDIH</sequence>
<dbReference type="AlphaFoldDB" id="A0AAV9KC26"/>
<feature type="region of interest" description="Disordered" evidence="1">
    <location>
        <begin position="101"/>
        <end position="123"/>
    </location>
</feature>
<name>A0AAV9KC26_9SOLN</name>